<evidence type="ECO:0000259" key="1">
    <source>
        <dbReference type="PROSITE" id="PS51186"/>
    </source>
</evidence>
<feature type="domain" description="N-acetyltransferase" evidence="1">
    <location>
        <begin position="119"/>
        <end position="254"/>
    </location>
</feature>
<dbReference type="PROSITE" id="PS51186">
    <property type="entry name" value="GNAT"/>
    <property type="match status" value="1"/>
</dbReference>
<dbReference type="Gene3D" id="3.40.630.30">
    <property type="match status" value="1"/>
</dbReference>
<sequence length="254" mass="28911">MPYLVDAFHTMEKNFFSMVSLEQVDYGNLIAFATGIQAPGLNPAIVQQIDAEFAENLLSCRDFYAEKQLPWALILPEYYYNKDVESMLSRYHFVLNGDNGMAMAIMLEDIQFPSQETPLEIKEIQGNLEEWSIPLIYGFESTPEITSPYAIRHQEAVALGKKLYHFSGFLGKEVVCSLSLSLCGNKARIDDLATMPFHQRAGYASALVFAALKRAKELNARYCFLEASGMGFHLYKKIGFHTLFTNYCYEYVTY</sequence>
<organism evidence="2 3">
    <name type="scientific">Legionella oakridgensis</name>
    <dbReference type="NCBI Taxonomy" id="29423"/>
    <lineage>
        <taxon>Bacteria</taxon>
        <taxon>Pseudomonadati</taxon>
        <taxon>Pseudomonadota</taxon>
        <taxon>Gammaproteobacteria</taxon>
        <taxon>Legionellales</taxon>
        <taxon>Legionellaceae</taxon>
        <taxon>Legionella</taxon>
    </lineage>
</organism>
<dbReference type="CDD" id="cd04301">
    <property type="entry name" value="NAT_SF"/>
    <property type="match status" value="1"/>
</dbReference>
<dbReference type="GO" id="GO:0016747">
    <property type="term" value="F:acyltransferase activity, transferring groups other than amino-acyl groups"/>
    <property type="evidence" value="ECO:0007669"/>
    <property type="project" value="InterPro"/>
</dbReference>
<dbReference type="Proteomes" id="UP000054858">
    <property type="component" value="Unassembled WGS sequence"/>
</dbReference>
<keyword evidence="2" id="KW-0808">Transferase</keyword>
<dbReference type="PATRIC" id="fig|29423.5.peg.2431"/>
<gene>
    <name evidence="2" type="ORF">Loak_2317</name>
</gene>
<reference evidence="2 3" key="1">
    <citation type="submission" date="2015-11" db="EMBL/GenBank/DDBJ databases">
        <title>Genomic analysis of 38 Legionella species identifies large and diverse effector repertoires.</title>
        <authorList>
            <person name="Burstein D."/>
            <person name="Amaro F."/>
            <person name="Zusman T."/>
            <person name="Lifshitz Z."/>
            <person name="Cohen O."/>
            <person name="Gilbert J.A."/>
            <person name="Pupko T."/>
            <person name="Shuman H.A."/>
            <person name="Segal G."/>
        </authorList>
    </citation>
    <scope>NUCLEOTIDE SEQUENCE [LARGE SCALE GENOMIC DNA]</scope>
    <source>
        <strain evidence="2 3">Oak Ridge-10</strain>
    </source>
</reference>
<proteinExistence type="predicted"/>
<dbReference type="SUPFAM" id="SSF55729">
    <property type="entry name" value="Acyl-CoA N-acyltransferases (Nat)"/>
    <property type="match status" value="1"/>
</dbReference>
<name>A0A0W0WXW8_9GAMM</name>
<dbReference type="RefSeq" id="WP_025385644.1">
    <property type="nucleotide sequence ID" value="NZ_LCUA01000029.1"/>
</dbReference>
<dbReference type="EMBL" id="LNYP01000031">
    <property type="protein sequence ID" value="KTD37181.1"/>
    <property type="molecule type" value="Genomic_DNA"/>
</dbReference>
<dbReference type="InterPro" id="IPR000182">
    <property type="entry name" value="GNAT_dom"/>
</dbReference>
<dbReference type="Pfam" id="PF00583">
    <property type="entry name" value="Acetyltransf_1"/>
    <property type="match status" value="1"/>
</dbReference>
<dbReference type="AlphaFoldDB" id="A0A0W0WXW8"/>
<accession>A0A0W0WXW8</accession>
<comment type="caution">
    <text evidence="2">The sequence shown here is derived from an EMBL/GenBank/DDBJ whole genome shotgun (WGS) entry which is preliminary data.</text>
</comment>
<dbReference type="InterPro" id="IPR016181">
    <property type="entry name" value="Acyl_CoA_acyltransferase"/>
</dbReference>
<protein>
    <submittedName>
        <fullName evidence="2">GNAT family acetyltransferase</fullName>
    </submittedName>
</protein>
<evidence type="ECO:0000313" key="2">
    <source>
        <dbReference type="EMBL" id="KTD37181.1"/>
    </source>
</evidence>
<evidence type="ECO:0000313" key="3">
    <source>
        <dbReference type="Proteomes" id="UP000054858"/>
    </source>
</evidence>